<keyword evidence="3" id="KW-1185">Reference proteome</keyword>
<evidence type="ECO:0000259" key="1">
    <source>
        <dbReference type="Pfam" id="PF06328"/>
    </source>
</evidence>
<organism evidence="2 3">
    <name type="scientific">Periophthalmus magnuspinnatus</name>
    <dbReference type="NCBI Taxonomy" id="409849"/>
    <lineage>
        <taxon>Eukaryota</taxon>
        <taxon>Metazoa</taxon>
        <taxon>Chordata</taxon>
        <taxon>Craniata</taxon>
        <taxon>Vertebrata</taxon>
        <taxon>Euteleostomi</taxon>
        <taxon>Actinopterygii</taxon>
        <taxon>Neopterygii</taxon>
        <taxon>Teleostei</taxon>
        <taxon>Neoteleostei</taxon>
        <taxon>Acanthomorphata</taxon>
        <taxon>Gobiaria</taxon>
        <taxon>Gobiiformes</taxon>
        <taxon>Gobioidei</taxon>
        <taxon>Gobiidae</taxon>
        <taxon>Oxudercinae</taxon>
        <taxon>Periophthalmus</taxon>
    </lineage>
</organism>
<reference evidence="2" key="2">
    <citation type="submission" date="2025-09" db="UniProtKB">
        <authorList>
            <consortium name="Ensembl"/>
        </authorList>
    </citation>
    <scope>IDENTIFICATION</scope>
</reference>
<protein>
    <recommendedName>
        <fullName evidence="1">Immunoglobulin C2-set-like ligand-binding domain-containing protein</fullName>
    </recommendedName>
</protein>
<dbReference type="AlphaFoldDB" id="A0A3B4AGH4"/>
<accession>A0A3B4AGH4</accession>
<evidence type="ECO:0000313" key="3">
    <source>
        <dbReference type="Proteomes" id="UP000261520"/>
    </source>
</evidence>
<evidence type="ECO:0000313" key="2">
    <source>
        <dbReference type="Ensembl" id="ENSPMGP00000015591.1"/>
    </source>
</evidence>
<proteinExistence type="predicted"/>
<dbReference type="InterPro" id="IPR010457">
    <property type="entry name" value="IgC2-like_lig-bd"/>
</dbReference>
<dbReference type="Gene3D" id="2.60.40.10">
    <property type="entry name" value="Immunoglobulins"/>
    <property type="match status" value="1"/>
</dbReference>
<feature type="domain" description="Immunoglobulin C2-set-like ligand-binding" evidence="1">
    <location>
        <begin position="22"/>
        <end position="90"/>
    </location>
</feature>
<dbReference type="Ensembl" id="ENSPMGT00000016635.1">
    <property type="protein sequence ID" value="ENSPMGP00000015591.1"/>
    <property type="gene ID" value="ENSPMGG00000012788.1"/>
</dbReference>
<dbReference type="Proteomes" id="UP000261520">
    <property type="component" value="Unplaced"/>
</dbReference>
<name>A0A3B4AGH4_9GOBI</name>
<dbReference type="SUPFAM" id="SSF48726">
    <property type="entry name" value="Immunoglobulin"/>
    <property type="match status" value="1"/>
</dbReference>
<dbReference type="InterPro" id="IPR036179">
    <property type="entry name" value="Ig-like_dom_sf"/>
</dbReference>
<dbReference type="InterPro" id="IPR013783">
    <property type="entry name" value="Ig-like_fold"/>
</dbReference>
<reference evidence="2" key="1">
    <citation type="submission" date="2025-08" db="UniProtKB">
        <authorList>
            <consortium name="Ensembl"/>
        </authorList>
    </citation>
    <scope>IDENTIFICATION</scope>
</reference>
<dbReference type="Pfam" id="PF06328">
    <property type="entry name" value="Lep_receptor_Ig"/>
    <property type="match status" value="1"/>
</dbReference>
<sequence length="95" mass="10704">MLCTSDLFSVFLDSVQYLVTAPQKPELQIGTNFTATCFIKNTTEVTADDLRWKYAKGEIPPEQYTKISETALNVTITVTNETSRCITCPLYPLFN</sequence>